<evidence type="ECO:0000313" key="3">
    <source>
        <dbReference type="Proteomes" id="UP000003489"/>
    </source>
</evidence>
<sequence length="71" mass="8131">MFIYFKNGTLIKRPRIQYNPSKCDQCGDCVNSCPYNIMLKTTDNPKLPIARFCTLCGQCIETCPEKALSYK</sequence>
<dbReference type="PROSITE" id="PS00198">
    <property type="entry name" value="4FE4S_FER_1"/>
    <property type="match status" value="1"/>
</dbReference>
<accession>B9AE22</accession>
<dbReference type="SUPFAM" id="SSF54862">
    <property type="entry name" value="4Fe-4S ferredoxins"/>
    <property type="match status" value="1"/>
</dbReference>
<evidence type="ECO:0000259" key="1">
    <source>
        <dbReference type="PROSITE" id="PS51379"/>
    </source>
</evidence>
<proteinExistence type="predicted"/>
<dbReference type="GO" id="GO:0016491">
    <property type="term" value="F:oxidoreductase activity"/>
    <property type="evidence" value="ECO:0007669"/>
    <property type="project" value="UniProtKB-ARBA"/>
</dbReference>
<comment type="caution">
    <text evidence="2">The sequence shown here is derived from an EMBL/GenBank/DDBJ whole genome shotgun (WGS) entry which is preliminary data.</text>
</comment>
<organism evidence="2 3">
    <name type="scientific">Methanobrevibacter smithii DSM 2375</name>
    <dbReference type="NCBI Taxonomy" id="483214"/>
    <lineage>
        <taxon>Archaea</taxon>
        <taxon>Methanobacteriati</taxon>
        <taxon>Methanobacteriota</taxon>
        <taxon>Methanomada group</taxon>
        <taxon>Methanobacteria</taxon>
        <taxon>Methanobacteriales</taxon>
        <taxon>Methanobacteriaceae</taxon>
        <taxon>Methanobrevibacter</taxon>
    </lineage>
</organism>
<dbReference type="PROSITE" id="PS51379">
    <property type="entry name" value="4FE4S_FER_2"/>
    <property type="match status" value="2"/>
</dbReference>
<dbReference type="AlphaFoldDB" id="B9AE22"/>
<dbReference type="InterPro" id="IPR017896">
    <property type="entry name" value="4Fe4S_Fe-S-bd"/>
</dbReference>
<dbReference type="EMBL" id="ABYW01000005">
    <property type="protein sequence ID" value="EEE41712.1"/>
    <property type="molecule type" value="Genomic_DNA"/>
</dbReference>
<dbReference type="Pfam" id="PF13237">
    <property type="entry name" value="Fer4_10"/>
    <property type="match status" value="1"/>
</dbReference>
<reference evidence="2 3" key="1">
    <citation type="submission" date="2008-10" db="EMBL/GenBank/DDBJ databases">
        <authorList>
            <person name="Fulton L."/>
            <person name="Clifton S."/>
            <person name="Fulton B."/>
            <person name="Xu J."/>
            <person name="Minx P."/>
            <person name="Pepin K.H."/>
            <person name="Johnson M."/>
            <person name="Bhonagiri V."/>
            <person name="Nash W.E."/>
            <person name="Mardis E.R."/>
            <person name="Wilson R.K."/>
        </authorList>
    </citation>
    <scope>NUCLEOTIDE SEQUENCE [LARGE SCALE GENOMIC DNA]</scope>
    <source>
        <strain evidence="2 3">DSM 2375</strain>
    </source>
</reference>
<dbReference type="Proteomes" id="UP000003489">
    <property type="component" value="Unassembled WGS sequence"/>
</dbReference>
<dbReference type="Gene3D" id="3.30.70.20">
    <property type="match status" value="1"/>
</dbReference>
<feature type="domain" description="4Fe-4S ferredoxin-type" evidence="1">
    <location>
        <begin position="14"/>
        <end position="44"/>
    </location>
</feature>
<protein>
    <submittedName>
        <fullName evidence="2">4Fe-4S binding domain protein</fullName>
    </submittedName>
</protein>
<evidence type="ECO:0000313" key="2">
    <source>
        <dbReference type="EMBL" id="EEE41712.1"/>
    </source>
</evidence>
<gene>
    <name evidence="2" type="ORF">METSMIALI_00598</name>
</gene>
<dbReference type="HOGENOM" id="CLU_139698_5_5_2"/>
<dbReference type="InterPro" id="IPR017900">
    <property type="entry name" value="4Fe4S_Fe_S_CS"/>
</dbReference>
<name>B9AE22_METSM</name>
<reference evidence="2 3" key="2">
    <citation type="submission" date="2008-11" db="EMBL/GenBank/DDBJ databases">
        <title>Draft genome sequence of Methanobrevibacter smithii (DSM 2375).</title>
        <authorList>
            <person name="Sudarsanam P."/>
            <person name="Ley R."/>
            <person name="Guruge J."/>
            <person name="Turnbaugh P.J."/>
            <person name="Mahowald M."/>
            <person name="Liep D."/>
            <person name="Gordon J."/>
        </authorList>
    </citation>
    <scope>NUCLEOTIDE SEQUENCE [LARGE SCALE GENOMIC DNA]</scope>
    <source>
        <strain evidence="2 3">DSM 2375</strain>
    </source>
</reference>
<feature type="domain" description="4Fe-4S ferredoxin-type" evidence="1">
    <location>
        <begin position="45"/>
        <end position="71"/>
    </location>
</feature>
<dbReference type="PATRIC" id="fig|483214.13.peg.574"/>